<dbReference type="Gene3D" id="3.40.50.300">
    <property type="entry name" value="P-loop containing nucleotide triphosphate hydrolases"/>
    <property type="match status" value="1"/>
</dbReference>
<keyword evidence="4" id="KW-0813">Transport</keyword>
<accession>K0NUC9</accession>
<evidence type="ECO:0000256" key="5">
    <source>
        <dbReference type="ARBA" id="ARBA00023010"/>
    </source>
</evidence>
<dbReference type="GO" id="GO:0005524">
    <property type="term" value="F:ATP binding"/>
    <property type="evidence" value="ECO:0007669"/>
    <property type="project" value="InterPro"/>
</dbReference>
<dbReference type="InterPro" id="IPR011116">
    <property type="entry name" value="SecA_Wing/Scaffold"/>
</dbReference>
<dbReference type="GO" id="GO:0016020">
    <property type="term" value="C:membrane"/>
    <property type="evidence" value="ECO:0007669"/>
    <property type="project" value="UniProtKB-SubCell"/>
</dbReference>
<feature type="domain" description="SecA family profile" evidence="6">
    <location>
        <begin position="1"/>
        <end position="236"/>
    </location>
</feature>
<dbReference type="STRING" id="1293597.FC20_GL001805"/>
<protein>
    <recommendedName>
        <fullName evidence="6">SecA family profile domain-containing protein</fullName>
    </recommendedName>
</protein>
<evidence type="ECO:0000256" key="4">
    <source>
        <dbReference type="ARBA" id="ARBA00022927"/>
    </source>
</evidence>
<dbReference type="InterPro" id="IPR000185">
    <property type="entry name" value="SecA"/>
</dbReference>
<dbReference type="GO" id="GO:0006886">
    <property type="term" value="P:intracellular protein transport"/>
    <property type="evidence" value="ECO:0007669"/>
    <property type="project" value="InterPro"/>
</dbReference>
<evidence type="ECO:0000259" key="6">
    <source>
        <dbReference type="PROSITE" id="PS51196"/>
    </source>
</evidence>
<dbReference type="PANTHER" id="PTHR30612:SF0">
    <property type="entry name" value="CHLOROPLAST PROTEIN-TRANSPORTING ATPASE"/>
    <property type="match status" value="1"/>
</dbReference>
<dbReference type="PROSITE" id="PS51196">
    <property type="entry name" value="SECA_MOTOR_DEAD"/>
    <property type="match status" value="1"/>
</dbReference>
<gene>
    <name evidence="7" type="ORF">FC20_GL001805</name>
</gene>
<proteinExistence type="inferred from homology"/>
<dbReference type="Pfam" id="PF07516">
    <property type="entry name" value="SecA_SW"/>
    <property type="match status" value="1"/>
</dbReference>
<dbReference type="SUPFAM" id="SSF81886">
    <property type="entry name" value="Helical scaffold and wing domains of SecA"/>
    <property type="match status" value="1"/>
</dbReference>
<dbReference type="GO" id="GO:0017038">
    <property type="term" value="P:protein import"/>
    <property type="evidence" value="ECO:0007669"/>
    <property type="project" value="InterPro"/>
</dbReference>
<keyword evidence="3" id="KW-0472">Membrane</keyword>
<dbReference type="eggNOG" id="COG0653">
    <property type="taxonomic scope" value="Bacteria"/>
</dbReference>
<comment type="caution">
    <text evidence="7">The sequence shown here is derived from an EMBL/GenBank/DDBJ whole genome shotgun (WGS) entry which is preliminary data.</text>
</comment>
<evidence type="ECO:0000313" key="8">
    <source>
        <dbReference type="Proteomes" id="UP000051074"/>
    </source>
</evidence>
<keyword evidence="5" id="KW-0811">Translocation</keyword>
<dbReference type="RefSeq" id="WP_008462572.1">
    <property type="nucleotide sequence ID" value="NZ_AZDU01000008.1"/>
</dbReference>
<keyword evidence="8" id="KW-1185">Reference proteome</keyword>
<name>K0NUC9_9LACO</name>
<comment type="subcellular location">
    <subcellularLocation>
        <location evidence="1">Membrane</location>
        <topology evidence="1">Peripheral membrane protein</topology>
    </subcellularLocation>
</comment>
<reference evidence="7 8" key="1">
    <citation type="journal article" date="2015" name="Genome Announc.">
        <title>Expanding the biotechnology potential of lactobacilli through comparative genomics of 213 strains and associated genera.</title>
        <authorList>
            <person name="Sun Z."/>
            <person name="Harris H.M."/>
            <person name="McCann A."/>
            <person name="Guo C."/>
            <person name="Argimon S."/>
            <person name="Zhang W."/>
            <person name="Yang X."/>
            <person name="Jeffery I.B."/>
            <person name="Cooney J.C."/>
            <person name="Kagawa T.F."/>
            <person name="Liu W."/>
            <person name="Song Y."/>
            <person name="Salvetti E."/>
            <person name="Wrobel A."/>
            <person name="Rasinkangas P."/>
            <person name="Parkhill J."/>
            <person name="Rea M.C."/>
            <person name="O'Sullivan O."/>
            <person name="Ritari J."/>
            <person name="Douillard F.P."/>
            <person name="Paul Ross R."/>
            <person name="Yang R."/>
            <person name="Briner A.E."/>
            <person name="Felis G.E."/>
            <person name="de Vos W.M."/>
            <person name="Barrangou R."/>
            <person name="Klaenhammer T.R."/>
            <person name="Caufield P.W."/>
            <person name="Cui Y."/>
            <person name="Zhang H."/>
            <person name="O'Toole P.W."/>
        </authorList>
    </citation>
    <scope>NUCLEOTIDE SEQUENCE [LARGE SCALE GENOMIC DNA]</scope>
    <source>
        <strain evidence="7 8">DSM 19284</strain>
    </source>
</reference>
<dbReference type="GO" id="GO:0006605">
    <property type="term" value="P:protein targeting"/>
    <property type="evidence" value="ECO:0007669"/>
    <property type="project" value="InterPro"/>
</dbReference>
<dbReference type="EMBL" id="AZDU01000008">
    <property type="protein sequence ID" value="KRL02977.1"/>
    <property type="molecule type" value="Genomic_DNA"/>
</dbReference>
<sequence>MLYLGIFIFGKHIPLPFAQTHTGTGYSAKDEFFKIYGTKVVRITINRPAIRKDMPDRIYPDLPSKLLASLEEVKKLHAIGRQGDPGSSEFYVFLEDDVVIKHGPLWLDKYREKYRSEDLDMTEPHELKNWRIRNAIRSSQIKSDEEDYNTRKQQLSMGASDEIQREQVYDTRNQIIFSDGVNYDLEGYLKVFFTDFLKQHPHVTKKELSRFILDSLSYSFNEDLSSLDLADSQTVF</sequence>
<comment type="similarity">
    <text evidence="2">Belongs to the SecA family.</text>
</comment>
<evidence type="ECO:0000256" key="3">
    <source>
        <dbReference type="ARBA" id="ARBA00022475"/>
    </source>
</evidence>
<dbReference type="PATRIC" id="fig|1293597.4.peg.1928"/>
<evidence type="ECO:0000313" key="7">
    <source>
        <dbReference type="EMBL" id="KRL02977.1"/>
    </source>
</evidence>
<dbReference type="InterPro" id="IPR036266">
    <property type="entry name" value="SecA_Wing/Scaffold_sf"/>
</dbReference>
<dbReference type="InterPro" id="IPR014018">
    <property type="entry name" value="SecA_motor_DEAD"/>
</dbReference>
<keyword evidence="3" id="KW-1003">Cell membrane</keyword>
<keyword evidence="4" id="KW-0653">Protein transport</keyword>
<organism evidence="7 8">
    <name type="scientific">Lactobacillus equicursoris DSM 19284 = JCM 14600 = CIP 110162</name>
    <dbReference type="NCBI Taxonomy" id="1293597"/>
    <lineage>
        <taxon>Bacteria</taxon>
        <taxon>Bacillati</taxon>
        <taxon>Bacillota</taxon>
        <taxon>Bacilli</taxon>
        <taxon>Lactobacillales</taxon>
        <taxon>Lactobacillaceae</taxon>
        <taxon>Lactobacillus</taxon>
    </lineage>
</organism>
<evidence type="ECO:0000256" key="2">
    <source>
        <dbReference type="ARBA" id="ARBA00007650"/>
    </source>
</evidence>
<dbReference type="InterPro" id="IPR027417">
    <property type="entry name" value="P-loop_NTPase"/>
</dbReference>
<evidence type="ECO:0000256" key="1">
    <source>
        <dbReference type="ARBA" id="ARBA00004170"/>
    </source>
</evidence>
<dbReference type="Proteomes" id="UP000051074">
    <property type="component" value="Unassembled WGS sequence"/>
</dbReference>
<dbReference type="PANTHER" id="PTHR30612">
    <property type="entry name" value="SECA INNER MEMBRANE COMPONENT OF SEC PROTEIN SECRETION SYSTEM"/>
    <property type="match status" value="1"/>
</dbReference>
<dbReference type="AlphaFoldDB" id="K0NUC9"/>